<dbReference type="EMBL" id="PVTE01000009">
    <property type="protein sequence ID" value="PRY38332.1"/>
    <property type="molecule type" value="Genomic_DNA"/>
</dbReference>
<organism evidence="1 2">
    <name type="scientific">Spirosoma oryzae</name>
    <dbReference type="NCBI Taxonomy" id="1469603"/>
    <lineage>
        <taxon>Bacteria</taxon>
        <taxon>Pseudomonadati</taxon>
        <taxon>Bacteroidota</taxon>
        <taxon>Cytophagia</taxon>
        <taxon>Cytophagales</taxon>
        <taxon>Cytophagaceae</taxon>
        <taxon>Spirosoma</taxon>
    </lineage>
</organism>
<evidence type="ECO:0000313" key="2">
    <source>
        <dbReference type="Proteomes" id="UP000238375"/>
    </source>
</evidence>
<reference evidence="1 2" key="1">
    <citation type="submission" date="2018-03" db="EMBL/GenBank/DDBJ databases">
        <title>Genomic Encyclopedia of Archaeal and Bacterial Type Strains, Phase II (KMG-II): from individual species to whole genera.</title>
        <authorList>
            <person name="Goeker M."/>
        </authorList>
    </citation>
    <scope>NUCLEOTIDE SEQUENCE [LARGE SCALE GENOMIC DNA]</scope>
    <source>
        <strain evidence="1 2">DSM 28354</strain>
    </source>
</reference>
<name>A0A2T0SY35_9BACT</name>
<comment type="caution">
    <text evidence="1">The sequence shown here is derived from an EMBL/GenBank/DDBJ whole genome shotgun (WGS) entry which is preliminary data.</text>
</comment>
<protein>
    <submittedName>
        <fullName evidence="1">Uncharacterized protein</fullName>
    </submittedName>
</protein>
<dbReference type="AlphaFoldDB" id="A0A2T0SY35"/>
<evidence type="ECO:0000313" key="1">
    <source>
        <dbReference type="EMBL" id="PRY38332.1"/>
    </source>
</evidence>
<sequence length="98" mass="11625">MTVEQASIEQVFQKAGYSSSTDYAIKKMQEELLRELKVCSDRIDAFEAKYGMRYEEFDKRFNDLTQFGLFEREDDIMDWRAELVVLRGVEKRLAKLVK</sequence>
<keyword evidence="2" id="KW-1185">Reference proteome</keyword>
<dbReference type="Proteomes" id="UP000238375">
    <property type="component" value="Unassembled WGS sequence"/>
</dbReference>
<gene>
    <name evidence="1" type="ORF">CLV58_10959</name>
</gene>
<proteinExistence type="predicted"/>
<dbReference type="OrthoDB" id="960713at2"/>
<accession>A0A2T0SY35</accession>
<dbReference type="RefSeq" id="WP_106138065.1">
    <property type="nucleotide sequence ID" value="NZ_PVTE01000009.1"/>
</dbReference>